<dbReference type="CDD" id="cd04189">
    <property type="entry name" value="G1P_TT_long"/>
    <property type="match status" value="1"/>
</dbReference>
<evidence type="ECO:0000313" key="2">
    <source>
        <dbReference type="EMBL" id="MUN28980.1"/>
    </source>
</evidence>
<dbReference type="InterPro" id="IPR005835">
    <property type="entry name" value="NTP_transferase_dom"/>
</dbReference>
<reference evidence="2 3" key="1">
    <citation type="submission" date="2019-10" db="EMBL/GenBank/DDBJ databases">
        <title>Sequencing and Assembly of Multiple Reported Metal-Biooxidizing Members of the Extremely Thermoacidophilic Archaeal Family Sulfolobaceae.</title>
        <authorList>
            <person name="Counts J.A."/>
            <person name="Kelly R.M."/>
        </authorList>
    </citation>
    <scope>NUCLEOTIDE SEQUENCE [LARGE SCALE GENOMIC DNA]</scope>
    <source>
        <strain evidence="2 3">DSM 6482</strain>
    </source>
</reference>
<dbReference type="NCBIfam" id="TIGR01208">
    <property type="entry name" value="rmlA_long"/>
    <property type="match status" value="1"/>
</dbReference>
<dbReference type="RefSeq" id="WP_156016537.1">
    <property type="nucleotide sequence ID" value="NZ_WGGD01000005.1"/>
</dbReference>
<dbReference type="PANTHER" id="PTHR42883:SF2">
    <property type="entry name" value="THYMIDYLYLTRANSFERASE"/>
    <property type="match status" value="1"/>
</dbReference>
<dbReference type="InterPro" id="IPR029044">
    <property type="entry name" value="Nucleotide-diphossugar_trans"/>
</dbReference>
<comment type="caution">
    <text evidence="2">The sequence shown here is derived from an EMBL/GenBank/DDBJ whole genome shotgun (WGS) entry which is preliminary data.</text>
</comment>
<dbReference type="InterPro" id="IPR005908">
    <property type="entry name" value="G1P_thy_trans_l"/>
</dbReference>
<feature type="domain" description="Nucleotidyl transferase" evidence="1">
    <location>
        <begin position="2"/>
        <end position="232"/>
    </location>
</feature>
<protein>
    <submittedName>
        <fullName evidence="2">Glucose-1-phosphate thymidylyltransferase</fullName>
        <ecNumber evidence="2">2.7.7.24</ecNumber>
    </submittedName>
</protein>
<dbReference type="Gene3D" id="3.90.550.10">
    <property type="entry name" value="Spore Coat Polysaccharide Biosynthesis Protein SpsA, Chain A"/>
    <property type="match status" value="1"/>
</dbReference>
<dbReference type="PANTHER" id="PTHR42883">
    <property type="entry name" value="GLUCOSE-1-PHOSPHATE THYMIDYLTRANSFERASE"/>
    <property type="match status" value="1"/>
</dbReference>
<dbReference type="Pfam" id="PF00483">
    <property type="entry name" value="NTP_transferase"/>
    <property type="match status" value="1"/>
</dbReference>
<accession>A0A6A9QL19</accession>
<gene>
    <name evidence="2" type="ORF">GC250_05900</name>
</gene>
<dbReference type="EC" id="2.7.7.24" evidence="2"/>
<dbReference type="Proteomes" id="UP000470772">
    <property type="component" value="Unassembled WGS sequence"/>
</dbReference>
<organism evidence="2 3">
    <name type="scientific">Sulfuracidifex metallicus DSM 6482 = JCM 9184</name>
    <dbReference type="NCBI Taxonomy" id="523847"/>
    <lineage>
        <taxon>Archaea</taxon>
        <taxon>Thermoproteota</taxon>
        <taxon>Thermoprotei</taxon>
        <taxon>Sulfolobales</taxon>
        <taxon>Sulfolobaceae</taxon>
        <taxon>Sulfuracidifex</taxon>
    </lineage>
</organism>
<name>A0A6A9QL19_SULME</name>
<dbReference type="GO" id="GO:0008879">
    <property type="term" value="F:glucose-1-phosphate thymidylyltransferase activity"/>
    <property type="evidence" value="ECO:0007669"/>
    <property type="project" value="UniProtKB-EC"/>
</dbReference>
<sequence length="349" mass="38148">MKAVILHGGQGTRLRPLTHTGPKQLIKIAGKPVSQWGMEALKEAGITEFGIVLGNNHPEKVVEYYGDGSKLGIKITYIYQGEPLGLAHAVMKAKDFVGGDDFIVYLGDNVILEGLDKLTNFRGSASILLAPVDNPQRFGVAVVKEDKIIKLVEKPKERISDLALVGVYAFTSDIFSAISNIKPSWRGELEITDAIQNLIDQGKEVNFHVIRGWWKDTGTPEDLLDANMKLLDTYLKEDVRGGVASSKIKGRVFISPEAKVINSELRGPVYIGRGSIVENSFLGPFTTVGDNCQIRDSEISNSLVLDGSTLNGVDLIDSIIGQNSTLVRRKQRFHGSKFVVGENSSVELE</sequence>
<dbReference type="Gene3D" id="2.160.10.10">
    <property type="entry name" value="Hexapeptide repeat proteins"/>
    <property type="match status" value="1"/>
</dbReference>
<keyword evidence="2" id="KW-0548">Nucleotidyltransferase</keyword>
<dbReference type="SUPFAM" id="SSF53448">
    <property type="entry name" value="Nucleotide-diphospho-sugar transferases"/>
    <property type="match status" value="1"/>
</dbReference>
<keyword evidence="3" id="KW-1185">Reference proteome</keyword>
<dbReference type="EMBL" id="WGGD01000005">
    <property type="protein sequence ID" value="MUN28980.1"/>
    <property type="molecule type" value="Genomic_DNA"/>
</dbReference>
<evidence type="ECO:0000259" key="1">
    <source>
        <dbReference type="Pfam" id="PF00483"/>
    </source>
</evidence>
<keyword evidence="2" id="KW-0808">Transferase</keyword>
<dbReference type="AlphaFoldDB" id="A0A6A9QL19"/>
<evidence type="ECO:0000313" key="3">
    <source>
        <dbReference type="Proteomes" id="UP000470772"/>
    </source>
</evidence>
<proteinExistence type="predicted"/>